<proteinExistence type="predicted"/>
<keyword evidence="1" id="KW-0012">Acyltransferase</keyword>
<name>A0A486SCB2_KLEPN</name>
<dbReference type="AlphaFoldDB" id="A0A486SCB2"/>
<protein>
    <submittedName>
        <fullName evidence="1">Acyltransferase</fullName>
    </submittedName>
</protein>
<accession>A0A486SCB2</accession>
<reference evidence="1" key="1">
    <citation type="submission" date="2019-03" db="EMBL/GenBank/DDBJ databases">
        <authorList>
            <consortium name="Pathogen Informatics"/>
        </authorList>
    </citation>
    <scope>NUCLEOTIDE SEQUENCE</scope>
    <source>
        <strain evidence="1">5012STDY7626451</strain>
    </source>
</reference>
<dbReference type="GO" id="GO:0016746">
    <property type="term" value="F:acyltransferase activity"/>
    <property type="evidence" value="ECO:0007669"/>
    <property type="project" value="UniProtKB-KW"/>
</dbReference>
<evidence type="ECO:0000313" key="1">
    <source>
        <dbReference type="EMBL" id="VGM11758.1"/>
    </source>
</evidence>
<keyword evidence="1" id="KW-0808">Transferase</keyword>
<organism evidence="1">
    <name type="scientific">Klebsiella pneumoniae</name>
    <dbReference type="NCBI Taxonomy" id="573"/>
    <lineage>
        <taxon>Bacteria</taxon>
        <taxon>Pseudomonadati</taxon>
        <taxon>Pseudomonadota</taxon>
        <taxon>Gammaproteobacteria</taxon>
        <taxon>Enterobacterales</taxon>
        <taxon>Enterobacteriaceae</taxon>
        <taxon>Klebsiella/Raoultella group</taxon>
        <taxon>Klebsiella</taxon>
        <taxon>Klebsiella pneumoniae complex</taxon>
    </lineage>
</organism>
<sequence length="34" mass="3801">MVFIRAAEAKDIPSLQTLFLQLGYQTETAIGFVE</sequence>
<dbReference type="EMBL" id="CAAHCX010000003">
    <property type="protein sequence ID" value="VGM11758.1"/>
    <property type="molecule type" value="Genomic_DNA"/>
</dbReference>
<gene>
    <name evidence="1" type="ORF">SAMEA4873653_03415</name>
</gene>